<organism evidence="1 2">
    <name type="scientific">Actinomadura bangladeshensis</name>
    <dbReference type="NCBI Taxonomy" id="453573"/>
    <lineage>
        <taxon>Bacteria</taxon>
        <taxon>Bacillati</taxon>
        <taxon>Actinomycetota</taxon>
        <taxon>Actinomycetes</taxon>
        <taxon>Streptosporangiales</taxon>
        <taxon>Thermomonosporaceae</taxon>
        <taxon>Actinomadura</taxon>
    </lineage>
</organism>
<comment type="caution">
    <text evidence="1">The sequence shown here is derived from an EMBL/GenBank/DDBJ whole genome shotgun (WGS) entry which is preliminary data.</text>
</comment>
<gene>
    <name evidence="1" type="ORF">E1284_13505</name>
</gene>
<sequence>MTTLEAAVNAGTRWKVQVYLSEGDSGDIKAWAVLSPGDGTALVGTGSTGGAPPAEAGPSEADMAAGLALCSLGHRLAGIPEPAPHTASVDVSGSPCTR</sequence>
<reference evidence="1 2" key="1">
    <citation type="submission" date="2019-03" db="EMBL/GenBank/DDBJ databases">
        <title>Draft genome sequences of novel Actinobacteria.</title>
        <authorList>
            <person name="Sahin N."/>
            <person name="Ay H."/>
            <person name="Saygin H."/>
        </authorList>
    </citation>
    <scope>NUCLEOTIDE SEQUENCE [LARGE SCALE GENOMIC DNA]</scope>
    <source>
        <strain evidence="1 2">DSM 45347</strain>
    </source>
</reference>
<evidence type="ECO:0000313" key="1">
    <source>
        <dbReference type="EMBL" id="TDC16157.1"/>
    </source>
</evidence>
<dbReference type="Proteomes" id="UP000295431">
    <property type="component" value="Unassembled WGS sequence"/>
</dbReference>
<accession>A0A4R4P609</accession>
<protein>
    <submittedName>
        <fullName evidence="1">Uncharacterized protein</fullName>
    </submittedName>
</protein>
<dbReference type="RefSeq" id="WP_131939404.1">
    <property type="nucleotide sequence ID" value="NZ_BAAAMX010000065.1"/>
</dbReference>
<name>A0A4R4P609_9ACTN</name>
<dbReference type="AlphaFoldDB" id="A0A4R4P609"/>
<proteinExistence type="predicted"/>
<dbReference type="EMBL" id="SMJW01000055">
    <property type="protein sequence ID" value="TDC16157.1"/>
    <property type="molecule type" value="Genomic_DNA"/>
</dbReference>
<keyword evidence="2" id="KW-1185">Reference proteome</keyword>
<evidence type="ECO:0000313" key="2">
    <source>
        <dbReference type="Proteomes" id="UP000295431"/>
    </source>
</evidence>